<gene>
    <name evidence="1" type="ORF">DP119_02745</name>
</gene>
<dbReference type="PIRSF" id="PIRSF010372">
    <property type="entry name" value="PaiB"/>
    <property type="match status" value="1"/>
</dbReference>
<dbReference type="OrthoDB" id="9794948at2"/>
<accession>A0A365K9X3</accession>
<proteinExistence type="predicted"/>
<organism evidence="1 2">
    <name type="scientific">Planococcus maitriensis</name>
    <dbReference type="NCBI Taxonomy" id="221799"/>
    <lineage>
        <taxon>Bacteria</taxon>
        <taxon>Bacillati</taxon>
        <taxon>Bacillota</taxon>
        <taxon>Bacilli</taxon>
        <taxon>Bacillales</taxon>
        <taxon>Caryophanaceae</taxon>
        <taxon>Planococcus</taxon>
    </lineage>
</organism>
<evidence type="ECO:0000313" key="2">
    <source>
        <dbReference type="Proteomes" id="UP000251869"/>
    </source>
</evidence>
<dbReference type="EMBL" id="QLZQ01000001">
    <property type="protein sequence ID" value="RAZ69593.1"/>
    <property type="molecule type" value="Genomic_DNA"/>
</dbReference>
<protein>
    <submittedName>
        <fullName evidence="1">FMN-binding negative transcriptional regulator</fullName>
    </submittedName>
</protein>
<keyword evidence="2" id="KW-1185">Reference proteome</keyword>
<dbReference type="AlphaFoldDB" id="A0A365K9X3"/>
<name>A0A365K9X3_9BACL</name>
<dbReference type="PANTHER" id="PTHR35802:SF1">
    <property type="entry name" value="PROTEASE SYNTHASE AND SPORULATION PROTEIN PAI 2"/>
    <property type="match status" value="1"/>
</dbReference>
<dbReference type="Proteomes" id="UP000251869">
    <property type="component" value="Unassembled WGS sequence"/>
</dbReference>
<dbReference type="Pfam" id="PF04299">
    <property type="entry name" value="FMN_bind_2"/>
    <property type="match status" value="1"/>
</dbReference>
<comment type="caution">
    <text evidence="1">The sequence shown here is derived from an EMBL/GenBank/DDBJ whole genome shotgun (WGS) entry which is preliminary data.</text>
</comment>
<dbReference type="InterPro" id="IPR007396">
    <property type="entry name" value="TR_PAI2-type"/>
</dbReference>
<dbReference type="RefSeq" id="WP_112230607.1">
    <property type="nucleotide sequence ID" value="NZ_QLZQ01000001.1"/>
</dbReference>
<dbReference type="Gene3D" id="2.30.110.10">
    <property type="entry name" value="Electron Transport, Fmn-binding Protein, Chain A"/>
    <property type="match status" value="1"/>
</dbReference>
<evidence type="ECO:0000313" key="1">
    <source>
        <dbReference type="EMBL" id="RAZ69593.1"/>
    </source>
</evidence>
<dbReference type="InterPro" id="IPR012349">
    <property type="entry name" value="Split_barrel_FMN-bd"/>
</dbReference>
<sequence>MYIPKYYKVNDPEEIREFIQANAFGTLITMRKGRPIATHLPLQLKKEGEDYYLTGHFAYGNPQWRTIEETDEVLVTFQGPHSYVSSSWYEQPNVPTWNYQSAHVYGTGRLLPEDELRQDLVTLLETYEQHRDEPVLWDTLPKEMLEQEIKGIVGFKLKITEIQAAYKLSQNRTAKDYQNVIDGLRKEEHPASHGVADAMDNRRP</sequence>
<dbReference type="SUPFAM" id="SSF50475">
    <property type="entry name" value="FMN-binding split barrel"/>
    <property type="match status" value="1"/>
</dbReference>
<dbReference type="PANTHER" id="PTHR35802">
    <property type="entry name" value="PROTEASE SYNTHASE AND SPORULATION PROTEIN PAI 2"/>
    <property type="match status" value="1"/>
</dbReference>
<reference evidence="1 2" key="1">
    <citation type="submission" date="2018-06" db="EMBL/GenBank/DDBJ databases">
        <title>The draft genome sequences of strains SCU63 and S1.</title>
        <authorList>
            <person name="Gan L."/>
        </authorList>
    </citation>
    <scope>NUCLEOTIDE SEQUENCE [LARGE SCALE GENOMIC DNA]</scope>
    <source>
        <strain evidence="1 2">S1</strain>
    </source>
</reference>